<dbReference type="RefSeq" id="WP_344698890.1">
    <property type="nucleotide sequence ID" value="NZ_BAABBM010000001.1"/>
</dbReference>
<comment type="caution">
    <text evidence="2">The sequence shown here is derived from an EMBL/GenBank/DDBJ whole genome shotgun (WGS) entry which is preliminary data.</text>
</comment>
<reference evidence="3" key="1">
    <citation type="journal article" date="2019" name="Int. J. Syst. Evol. Microbiol.">
        <title>The Global Catalogue of Microorganisms (GCM) 10K type strain sequencing project: providing services to taxonomists for standard genome sequencing and annotation.</title>
        <authorList>
            <consortium name="The Broad Institute Genomics Platform"/>
            <consortium name="The Broad Institute Genome Sequencing Center for Infectious Disease"/>
            <person name="Wu L."/>
            <person name="Ma J."/>
        </authorList>
    </citation>
    <scope>NUCLEOTIDE SEQUENCE [LARGE SCALE GENOMIC DNA]</scope>
    <source>
        <strain evidence="3">JCM 17543</strain>
    </source>
</reference>
<organism evidence="2 3">
    <name type="scientific">Sphingomonas limnosediminicola</name>
    <dbReference type="NCBI Taxonomy" id="940133"/>
    <lineage>
        <taxon>Bacteria</taxon>
        <taxon>Pseudomonadati</taxon>
        <taxon>Pseudomonadota</taxon>
        <taxon>Alphaproteobacteria</taxon>
        <taxon>Sphingomonadales</taxon>
        <taxon>Sphingomonadaceae</taxon>
        <taxon>Sphingomonas</taxon>
    </lineage>
</organism>
<evidence type="ECO:0000313" key="3">
    <source>
        <dbReference type="Proteomes" id="UP001500827"/>
    </source>
</evidence>
<evidence type="ECO:0000313" key="2">
    <source>
        <dbReference type="EMBL" id="GAA3895572.1"/>
    </source>
</evidence>
<accession>A0ABP7L7A9</accession>
<keyword evidence="3" id="KW-1185">Reference proteome</keyword>
<name>A0ABP7L7A9_9SPHN</name>
<dbReference type="InterPro" id="IPR058532">
    <property type="entry name" value="YjbR/MT2646/Rv2570-like"/>
</dbReference>
<dbReference type="Proteomes" id="UP001500827">
    <property type="component" value="Unassembled WGS sequence"/>
</dbReference>
<gene>
    <name evidence="2" type="ORF">GCM10022276_13310</name>
</gene>
<dbReference type="GO" id="GO:0003677">
    <property type="term" value="F:DNA binding"/>
    <property type="evidence" value="ECO:0007669"/>
    <property type="project" value="UniProtKB-KW"/>
</dbReference>
<dbReference type="InterPro" id="IPR038056">
    <property type="entry name" value="YjbR-like_sf"/>
</dbReference>
<sequence>MTWEEAVAFALSLPDTELGTSYGSPAVKVASNGRTFLFPGRERDTCFGIAMDLDRIEMLKETEPDTYWQTPHYEGWSGVLVRYDATDEERVRDTIRSSRDWSASLPKTRPRKRK</sequence>
<feature type="region of interest" description="Disordered" evidence="1">
    <location>
        <begin position="95"/>
        <end position="114"/>
    </location>
</feature>
<dbReference type="SUPFAM" id="SSF142906">
    <property type="entry name" value="YjbR-like"/>
    <property type="match status" value="1"/>
</dbReference>
<dbReference type="EMBL" id="BAABBM010000001">
    <property type="protein sequence ID" value="GAA3895572.1"/>
    <property type="molecule type" value="Genomic_DNA"/>
</dbReference>
<evidence type="ECO:0000256" key="1">
    <source>
        <dbReference type="SAM" id="MobiDB-lite"/>
    </source>
</evidence>
<proteinExistence type="predicted"/>
<dbReference type="Gene3D" id="3.90.1150.30">
    <property type="match status" value="1"/>
</dbReference>
<keyword evidence="2" id="KW-0238">DNA-binding</keyword>
<dbReference type="Pfam" id="PF04237">
    <property type="entry name" value="YjbR"/>
    <property type="match status" value="1"/>
</dbReference>
<protein>
    <submittedName>
        <fullName evidence="2">MmcQ/YjbR family DNA-binding protein</fullName>
    </submittedName>
</protein>